<accession>A0ABQ8W851</accession>
<feature type="non-terminal residue" evidence="1">
    <location>
        <position position="1"/>
    </location>
</feature>
<evidence type="ECO:0000313" key="1">
    <source>
        <dbReference type="EMBL" id="KAJ5260107.1"/>
    </source>
</evidence>
<reference evidence="1 2" key="1">
    <citation type="journal article" date="2023" name="IMA Fungus">
        <title>Comparative genomic study of the Penicillium genus elucidates a diverse pangenome and 15 lateral gene transfer events.</title>
        <authorList>
            <person name="Petersen C."/>
            <person name="Sorensen T."/>
            <person name="Nielsen M.R."/>
            <person name="Sondergaard T.E."/>
            <person name="Sorensen J.L."/>
            <person name="Fitzpatrick D.A."/>
            <person name="Frisvad J.C."/>
            <person name="Nielsen K.L."/>
        </authorList>
    </citation>
    <scope>NUCLEOTIDE SEQUENCE [LARGE SCALE GENOMIC DNA]</scope>
    <source>
        <strain evidence="1 2">IBT 3361</strain>
    </source>
</reference>
<dbReference type="Proteomes" id="UP001220256">
    <property type="component" value="Unassembled WGS sequence"/>
</dbReference>
<protein>
    <submittedName>
        <fullName evidence="1">Uncharacterized protein</fullName>
    </submittedName>
</protein>
<keyword evidence="2" id="KW-1185">Reference proteome</keyword>
<dbReference type="EMBL" id="JAPVEB010000008">
    <property type="protein sequence ID" value="KAJ5260107.1"/>
    <property type="molecule type" value="Genomic_DNA"/>
</dbReference>
<sequence length="117" mass="12529">SGNAAERVNPYRDRLGLADHTQGSGLSAEALVAQSNLSRTKRVKFQFCINLHLDCHSTRAQCATLGYAGPTSRMKYEPAPTKSAQTAQPSTEELLSVPAVTEVTTAARSQVHGNVMT</sequence>
<name>A0ABQ8W851_PENCH</name>
<gene>
    <name evidence="1" type="ORF">N7505_009488</name>
</gene>
<organism evidence="1 2">
    <name type="scientific">Penicillium chrysogenum</name>
    <name type="common">Penicillium notatum</name>
    <dbReference type="NCBI Taxonomy" id="5076"/>
    <lineage>
        <taxon>Eukaryota</taxon>
        <taxon>Fungi</taxon>
        <taxon>Dikarya</taxon>
        <taxon>Ascomycota</taxon>
        <taxon>Pezizomycotina</taxon>
        <taxon>Eurotiomycetes</taxon>
        <taxon>Eurotiomycetidae</taxon>
        <taxon>Eurotiales</taxon>
        <taxon>Aspergillaceae</taxon>
        <taxon>Penicillium</taxon>
        <taxon>Penicillium chrysogenum species complex</taxon>
    </lineage>
</organism>
<proteinExistence type="predicted"/>
<evidence type="ECO:0000313" key="2">
    <source>
        <dbReference type="Proteomes" id="UP001220256"/>
    </source>
</evidence>
<comment type="caution">
    <text evidence="1">The sequence shown here is derived from an EMBL/GenBank/DDBJ whole genome shotgun (WGS) entry which is preliminary data.</text>
</comment>